<dbReference type="InterPro" id="IPR032675">
    <property type="entry name" value="LRR_dom_sf"/>
</dbReference>
<reference evidence="2" key="1">
    <citation type="journal article" date="2019" name="Int. J. Syst. Evol. Microbiol.">
        <title>The Global Catalogue of Microorganisms (GCM) 10K type strain sequencing project: providing services to taxonomists for standard genome sequencing and annotation.</title>
        <authorList>
            <consortium name="The Broad Institute Genomics Platform"/>
            <consortium name="The Broad Institute Genome Sequencing Center for Infectious Disease"/>
            <person name="Wu L."/>
            <person name="Ma J."/>
        </authorList>
    </citation>
    <scope>NUCLEOTIDE SEQUENCE [LARGE SCALE GENOMIC DNA]</scope>
    <source>
        <strain evidence="2">JCM 16902</strain>
    </source>
</reference>
<proteinExistence type="predicted"/>
<dbReference type="Gene3D" id="3.80.10.10">
    <property type="entry name" value="Ribonuclease Inhibitor"/>
    <property type="match status" value="1"/>
</dbReference>
<gene>
    <name evidence="1" type="ORF">GCM10022223_52970</name>
</gene>
<sequence>MINEHLSSFAGLPIYSLEDEAPHDVSQVAWRVGLDYDMPEAEFESGLDEVLDRTGTGGPATLVLGSWGEPYESTVPLQLLIDRAGRMGGLRSLFVGDIVMEEAEISWIEQDDYTPLLAAFPQLERLWIRGGTGLTIQPLSHGALVELVVQAGGTPPEFVRAISRSELPQLEHLELWLGTEDYAGGATVADLELILSGQVFATMTRLGLRNAENADEVAAAVATAPVVARLKELDLSLGTLGDVGAQALLAGQSLTHLDRLDLQHHFMSAEMAWRVVEALAPTQVDVSDVQTEDESEDEKYRRFISVSE</sequence>
<protein>
    <submittedName>
        <fullName evidence="1">STM4015 family protein</fullName>
    </submittedName>
</protein>
<organism evidence="1 2">
    <name type="scientific">Kineosporia mesophila</name>
    <dbReference type="NCBI Taxonomy" id="566012"/>
    <lineage>
        <taxon>Bacteria</taxon>
        <taxon>Bacillati</taxon>
        <taxon>Actinomycetota</taxon>
        <taxon>Actinomycetes</taxon>
        <taxon>Kineosporiales</taxon>
        <taxon>Kineosporiaceae</taxon>
        <taxon>Kineosporia</taxon>
    </lineage>
</organism>
<dbReference type="InterPro" id="IPR047722">
    <property type="entry name" value="STM4015-like"/>
</dbReference>
<dbReference type="Proteomes" id="UP001501074">
    <property type="component" value="Unassembled WGS sequence"/>
</dbReference>
<dbReference type="RefSeq" id="WP_231484469.1">
    <property type="nucleotide sequence ID" value="NZ_BAAAZO010000010.1"/>
</dbReference>
<evidence type="ECO:0000313" key="1">
    <source>
        <dbReference type="EMBL" id="GAA3628850.1"/>
    </source>
</evidence>
<dbReference type="NCBIfam" id="NF038076">
    <property type="entry name" value="fam_STM4015"/>
    <property type="match status" value="1"/>
</dbReference>
<dbReference type="SUPFAM" id="SSF52047">
    <property type="entry name" value="RNI-like"/>
    <property type="match status" value="1"/>
</dbReference>
<name>A0ABP7ACA6_9ACTN</name>
<keyword evidence="2" id="KW-1185">Reference proteome</keyword>
<accession>A0ABP7ACA6</accession>
<evidence type="ECO:0000313" key="2">
    <source>
        <dbReference type="Proteomes" id="UP001501074"/>
    </source>
</evidence>
<dbReference type="EMBL" id="BAAAZO010000010">
    <property type="protein sequence ID" value="GAA3628850.1"/>
    <property type="molecule type" value="Genomic_DNA"/>
</dbReference>
<comment type="caution">
    <text evidence="1">The sequence shown here is derived from an EMBL/GenBank/DDBJ whole genome shotgun (WGS) entry which is preliminary data.</text>
</comment>